<evidence type="ECO:0000256" key="2">
    <source>
        <dbReference type="SAM" id="Phobius"/>
    </source>
</evidence>
<dbReference type="RefSeq" id="WP_085127097.1">
    <property type="nucleotide sequence ID" value="NZ_LQOT01000014.1"/>
</dbReference>
<dbReference type="GO" id="GO:0005576">
    <property type="term" value="C:extracellular region"/>
    <property type="evidence" value="ECO:0007669"/>
    <property type="project" value="TreeGrafter"/>
</dbReference>
<keyword evidence="5" id="KW-1185">Reference proteome</keyword>
<gene>
    <name evidence="4" type="ORF">AWC02_03430</name>
</gene>
<name>A0A1X1U2G8_9MYCO</name>
<evidence type="ECO:0000256" key="1">
    <source>
        <dbReference type="SAM" id="MobiDB-lite"/>
    </source>
</evidence>
<reference evidence="4 5" key="1">
    <citation type="submission" date="2016-01" db="EMBL/GenBank/DDBJ databases">
        <title>The new phylogeny of the genus Mycobacterium.</title>
        <authorList>
            <person name="Tarcisio F."/>
            <person name="Conor M."/>
            <person name="Antonella G."/>
            <person name="Elisabetta G."/>
            <person name="Giulia F.S."/>
            <person name="Sara T."/>
            <person name="Anna F."/>
            <person name="Clotilde B."/>
            <person name="Roberto B."/>
            <person name="Veronica D.S."/>
            <person name="Fabio R."/>
            <person name="Monica P."/>
            <person name="Olivier J."/>
            <person name="Enrico T."/>
            <person name="Nicola S."/>
        </authorList>
    </citation>
    <scope>NUCLEOTIDE SEQUENCE [LARGE SCALE GENOMIC DNA]</scope>
    <source>
        <strain evidence="4 5">ATCC 27353</strain>
    </source>
</reference>
<feature type="region of interest" description="Disordered" evidence="1">
    <location>
        <begin position="423"/>
        <end position="490"/>
    </location>
</feature>
<protein>
    <submittedName>
        <fullName evidence="4">Mammalian cell entry protein</fullName>
    </submittedName>
</protein>
<accession>A0A1X1U2G8</accession>
<keyword evidence="2" id="KW-0472">Membrane</keyword>
<feature type="compositionally biased region" description="Pro residues" evidence="1">
    <location>
        <begin position="437"/>
        <end position="464"/>
    </location>
</feature>
<evidence type="ECO:0000313" key="5">
    <source>
        <dbReference type="Proteomes" id="UP000193465"/>
    </source>
</evidence>
<evidence type="ECO:0000259" key="3">
    <source>
        <dbReference type="Pfam" id="PF02470"/>
    </source>
</evidence>
<dbReference type="EMBL" id="LQOT01000014">
    <property type="protein sequence ID" value="ORV50996.1"/>
    <property type="molecule type" value="Genomic_DNA"/>
</dbReference>
<dbReference type="PANTHER" id="PTHR33371">
    <property type="entry name" value="INTERMEMBRANE PHOSPHOLIPID TRANSPORT SYSTEM BINDING PROTEIN MLAD-RELATED"/>
    <property type="match status" value="1"/>
</dbReference>
<dbReference type="GO" id="GO:0051701">
    <property type="term" value="P:biological process involved in interaction with host"/>
    <property type="evidence" value="ECO:0007669"/>
    <property type="project" value="TreeGrafter"/>
</dbReference>
<dbReference type="PANTHER" id="PTHR33371:SF19">
    <property type="entry name" value="MCE-FAMILY PROTEIN MCE4A"/>
    <property type="match status" value="1"/>
</dbReference>
<sequence>MANSLDTDGRGPSDQQLLGAGIAVLLVIAMTTAGLLAKSTGMLNSYVRVVADLMNVGDGLPAQSDVKYHGLLVGSVTDVIPAAYGKPNYVHINLKPDYAKDIPNSVTARVVPSNVFAVSSIQLVDSGEGGPTIRDGAHIAEDGELSTVIFQTTVSKLRDILAATGRGREDHSLGILAAVGAATDNRRVKLLNAGAHMSRLLDQLNGIVATEPGPSTISALLEATHGLQSTAPDLVDALQQAVEPMRAFAEKRAELASLVTGGQHTVGVTREAFDNHIDQLIQITHDFTPVVGVLANNADKFVPIFKRVNGLSDKFFEQLYHPKLITKNMRANLSFTPLHTYTRADCPQYGELKGPSCFTAPMISVRPELPENLLPQNYRFPAGLEPPPGTEIGSDGNLHAVGPPVVNPDRSLVDTNPPLPWWTGPFPRVPGTADPLDPAPPPPPSPPIPVQPHAPEWQPAPPVAPASYGGNVGPVGSQTERNQLGLLTGQGGPASVATQLLLGPVARGNAVSVSFSTAAEPAPPKAGGNK</sequence>
<organism evidence="4 5">
    <name type="scientific">Mycolicibacter engbaekii</name>
    <dbReference type="NCBI Taxonomy" id="188915"/>
    <lineage>
        <taxon>Bacteria</taxon>
        <taxon>Bacillati</taxon>
        <taxon>Actinomycetota</taxon>
        <taxon>Actinomycetes</taxon>
        <taxon>Mycobacteriales</taxon>
        <taxon>Mycobacteriaceae</taxon>
        <taxon>Mycolicibacter</taxon>
    </lineage>
</organism>
<keyword evidence="2" id="KW-0812">Transmembrane</keyword>
<feature type="domain" description="Mce/MlaD" evidence="3">
    <location>
        <begin position="46"/>
        <end position="124"/>
    </location>
</feature>
<evidence type="ECO:0000313" key="4">
    <source>
        <dbReference type="EMBL" id="ORV50996.1"/>
    </source>
</evidence>
<dbReference type="STRING" id="188915.AWC02_03430"/>
<dbReference type="AlphaFoldDB" id="A0A1X1U2G8"/>
<dbReference type="InterPro" id="IPR003399">
    <property type="entry name" value="Mce/MlaD"/>
</dbReference>
<dbReference type="Proteomes" id="UP000193465">
    <property type="component" value="Unassembled WGS sequence"/>
</dbReference>
<dbReference type="InterPro" id="IPR052336">
    <property type="entry name" value="MlaD_Phospholipid_Transporter"/>
</dbReference>
<feature type="transmembrane region" description="Helical" evidence="2">
    <location>
        <begin position="17"/>
        <end position="37"/>
    </location>
</feature>
<keyword evidence="2" id="KW-1133">Transmembrane helix</keyword>
<proteinExistence type="predicted"/>
<comment type="caution">
    <text evidence="4">The sequence shown here is derived from an EMBL/GenBank/DDBJ whole genome shotgun (WGS) entry which is preliminary data.</text>
</comment>
<dbReference type="Pfam" id="PF02470">
    <property type="entry name" value="MlaD"/>
    <property type="match status" value="1"/>
</dbReference>